<reference evidence="1 2" key="1">
    <citation type="submission" date="2018-03" db="EMBL/GenBank/DDBJ databases">
        <title>The draft genome of Zobellella taiwanensis JCM 13381.</title>
        <authorList>
            <person name="Liu L."/>
            <person name="Li L."/>
            <person name="Wang T."/>
            <person name="Zhang X."/>
            <person name="Liang L."/>
        </authorList>
    </citation>
    <scope>NUCLEOTIDE SEQUENCE [LARGE SCALE GENOMIC DNA]</scope>
    <source>
        <strain evidence="1 2">JCM 13381</strain>
    </source>
</reference>
<gene>
    <name evidence="1" type="ORF">C7I36_10875</name>
</gene>
<dbReference type="OrthoDB" id="5917531at2"/>
<protein>
    <submittedName>
        <fullName evidence="1">DUF2500 domain-containing protein</fullName>
    </submittedName>
</protein>
<comment type="caution">
    <text evidence="1">The sequence shown here is derived from an EMBL/GenBank/DDBJ whole genome shotgun (WGS) entry which is preliminary data.</text>
</comment>
<organism evidence="1 2">
    <name type="scientific">Zobellella taiwanensis</name>
    <dbReference type="NCBI Taxonomy" id="347535"/>
    <lineage>
        <taxon>Bacteria</taxon>
        <taxon>Pseudomonadati</taxon>
        <taxon>Pseudomonadota</taxon>
        <taxon>Gammaproteobacteria</taxon>
        <taxon>Aeromonadales</taxon>
        <taxon>Aeromonadaceae</taxon>
        <taxon>Zobellella</taxon>
    </lineage>
</organism>
<dbReference type="AlphaFoldDB" id="A0A2P7QSY6"/>
<proteinExistence type="predicted"/>
<dbReference type="EMBL" id="PXYH01000014">
    <property type="protein sequence ID" value="PSJ41076.1"/>
    <property type="molecule type" value="Genomic_DNA"/>
</dbReference>
<accession>A0A2P7QSY6</accession>
<evidence type="ECO:0000313" key="1">
    <source>
        <dbReference type="EMBL" id="PSJ41076.1"/>
    </source>
</evidence>
<dbReference type="InterPro" id="IPR019635">
    <property type="entry name" value="DUF2500"/>
</dbReference>
<sequence>MDKLVLWGIIAVATLVIGRQLYVHLHNNAQAQHSLKAAVASKHTREFMGRTSPQETELPPPRVDYYVRFRPLAGGDEREFRVSEHLFEQLTPQDTGTLVIQGSRFIAFEPDQVILDSD</sequence>
<dbReference type="Pfam" id="PF10694">
    <property type="entry name" value="DUF2500"/>
    <property type="match status" value="1"/>
</dbReference>
<dbReference type="Proteomes" id="UP000242181">
    <property type="component" value="Unassembled WGS sequence"/>
</dbReference>
<evidence type="ECO:0000313" key="2">
    <source>
        <dbReference type="Proteomes" id="UP000242181"/>
    </source>
</evidence>
<keyword evidence="2" id="KW-1185">Reference proteome</keyword>
<name>A0A2P7QSY6_9GAMM</name>
<dbReference type="Gene3D" id="2.40.50.660">
    <property type="match status" value="1"/>
</dbReference>
<dbReference type="RefSeq" id="WP_106453738.1">
    <property type="nucleotide sequence ID" value="NZ_PXYH01000014.1"/>
</dbReference>